<keyword evidence="4" id="KW-1185">Reference proteome</keyword>
<dbReference type="AlphaFoldDB" id="A0A813BBZ5"/>
<dbReference type="SMART" id="SM01411">
    <property type="entry name" value="Ephrin_rec_like"/>
    <property type="match status" value="1"/>
</dbReference>
<sequence>MAVKAQFLLLIALLAQCAFADVLPPDECEAEDQGSCSLGLLQSRAAAIPSLPCAAGQSRPSSGHPCFPCVAGTYGKDGLDCRACRAGSFSWQRGATSAETCETCPAGTWSSQVGATSANACMACPMGRWSN</sequence>
<feature type="non-terminal residue" evidence="3">
    <location>
        <position position="1"/>
    </location>
</feature>
<dbReference type="Pfam" id="PF07699">
    <property type="entry name" value="Ephrin_rec_like"/>
    <property type="match status" value="1"/>
</dbReference>
<keyword evidence="1" id="KW-0732">Signal</keyword>
<name>A0A813BBZ5_9DINO</name>
<proteinExistence type="predicted"/>
<dbReference type="EMBL" id="CAJNJA010069974">
    <property type="protein sequence ID" value="CAE7899605.1"/>
    <property type="molecule type" value="Genomic_DNA"/>
</dbReference>
<feature type="chain" id="PRO_5032821521" evidence="1">
    <location>
        <begin position="21"/>
        <end position="131"/>
    </location>
</feature>
<dbReference type="InterPro" id="IPR011641">
    <property type="entry name" value="Tyr-kin_ephrin_A/B_rcpt-like"/>
</dbReference>
<reference evidence="3" key="1">
    <citation type="submission" date="2021-02" db="EMBL/GenBank/DDBJ databases">
        <authorList>
            <person name="Dougan E. K."/>
            <person name="Rhodes N."/>
            <person name="Thang M."/>
            <person name="Chan C."/>
        </authorList>
    </citation>
    <scope>NUCLEOTIDE SEQUENCE</scope>
</reference>
<protein>
    <submittedName>
        <fullName evidence="3">Scube1 protein</fullName>
    </submittedName>
</protein>
<dbReference type="Proteomes" id="UP000601435">
    <property type="component" value="Unassembled WGS sequence"/>
</dbReference>
<evidence type="ECO:0000259" key="2">
    <source>
        <dbReference type="Pfam" id="PF07699"/>
    </source>
</evidence>
<evidence type="ECO:0000313" key="4">
    <source>
        <dbReference type="Proteomes" id="UP000601435"/>
    </source>
</evidence>
<comment type="caution">
    <text evidence="3">The sequence shown here is derived from an EMBL/GenBank/DDBJ whole genome shotgun (WGS) entry which is preliminary data.</text>
</comment>
<gene>
    <name evidence="3" type="primary">Scube1</name>
    <name evidence="3" type="ORF">SNEC2469_LOCUS30228</name>
</gene>
<evidence type="ECO:0000256" key="1">
    <source>
        <dbReference type="SAM" id="SignalP"/>
    </source>
</evidence>
<organism evidence="3 4">
    <name type="scientific">Symbiodinium necroappetens</name>
    <dbReference type="NCBI Taxonomy" id="1628268"/>
    <lineage>
        <taxon>Eukaryota</taxon>
        <taxon>Sar</taxon>
        <taxon>Alveolata</taxon>
        <taxon>Dinophyceae</taxon>
        <taxon>Suessiales</taxon>
        <taxon>Symbiodiniaceae</taxon>
        <taxon>Symbiodinium</taxon>
    </lineage>
</organism>
<feature type="signal peptide" evidence="1">
    <location>
        <begin position="1"/>
        <end position="20"/>
    </location>
</feature>
<evidence type="ECO:0000313" key="3">
    <source>
        <dbReference type="EMBL" id="CAE7899605.1"/>
    </source>
</evidence>
<dbReference type="OrthoDB" id="430738at2759"/>
<dbReference type="SUPFAM" id="SSF57586">
    <property type="entry name" value="TNF receptor-like"/>
    <property type="match status" value="1"/>
</dbReference>
<accession>A0A813BBZ5</accession>
<feature type="domain" description="Tyrosine-protein kinase ephrin type A/B receptor-like" evidence="2">
    <location>
        <begin position="72"/>
        <end position="121"/>
    </location>
</feature>
<dbReference type="Gene3D" id="2.10.50.10">
    <property type="entry name" value="Tumor Necrosis Factor Receptor, subunit A, domain 2"/>
    <property type="match status" value="1"/>
</dbReference>